<keyword evidence="2" id="KW-1133">Transmembrane helix</keyword>
<proteinExistence type="predicted"/>
<dbReference type="AlphaFoldDB" id="X6MMA8"/>
<evidence type="ECO:0000313" key="3">
    <source>
        <dbReference type="EMBL" id="ETO14572.1"/>
    </source>
</evidence>
<evidence type="ECO:0000256" key="1">
    <source>
        <dbReference type="SAM" id="MobiDB-lite"/>
    </source>
</evidence>
<name>X6MMA8_RETFI</name>
<feature type="transmembrane region" description="Helical" evidence="2">
    <location>
        <begin position="154"/>
        <end position="172"/>
    </location>
</feature>
<protein>
    <submittedName>
        <fullName evidence="3">Uncharacterized protein</fullName>
    </submittedName>
</protein>
<dbReference type="EMBL" id="ASPP01019956">
    <property type="protein sequence ID" value="ETO14572.1"/>
    <property type="molecule type" value="Genomic_DNA"/>
</dbReference>
<feature type="region of interest" description="Disordered" evidence="1">
    <location>
        <begin position="259"/>
        <end position="298"/>
    </location>
</feature>
<keyword evidence="2" id="KW-0812">Transmembrane</keyword>
<reference evidence="3 4" key="1">
    <citation type="journal article" date="2013" name="Curr. Biol.">
        <title>The Genome of the Foraminiferan Reticulomyxa filosa.</title>
        <authorList>
            <person name="Glockner G."/>
            <person name="Hulsmann N."/>
            <person name="Schleicher M."/>
            <person name="Noegel A.A."/>
            <person name="Eichinger L."/>
            <person name="Gallinger C."/>
            <person name="Pawlowski J."/>
            <person name="Sierra R."/>
            <person name="Euteneuer U."/>
            <person name="Pillet L."/>
            <person name="Moustafa A."/>
            <person name="Platzer M."/>
            <person name="Groth M."/>
            <person name="Szafranski K."/>
            <person name="Schliwa M."/>
        </authorList>
    </citation>
    <scope>NUCLEOTIDE SEQUENCE [LARGE SCALE GENOMIC DNA]</scope>
</reference>
<comment type="caution">
    <text evidence="3">The sequence shown here is derived from an EMBL/GenBank/DDBJ whole genome shotgun (WGS) entry which is preliminary data.</text>
</comment>
<sequence length="298" mass="32997">MTTTTTMASSGEAANPNVENTKMGQTAVYENEDEEQPASTKKGIYLTVSKKKNNNNNKKIFFVCMDDRMATSFFGKLIAKYWSSNKNDTETTGQEGSGEGGEKEGIFNTISVLLGSIGDTANGMGGAGRQRAQELSLRIIHYFWSKPFVGFTDAQLGLMFAGSISCISFVFLRSKHMRIFALRTLKTTIIIALFLLAFSSFVELLLRRRSSFIFNTLFKHILGLVGDPKKELTNNSPSDNNTPNGNIALWKQTATRSCPRLPGSRKNSQHHYQTSESNEKHNKAFTSPLSHSHDGQKA</sequence>
<accession>X6MMA8</accession>
<feature type="region of interest" description="Disordered" evidence="1">
    <location>
        <begin position="1"/>
        <end position="22"/>
    </location>
</feature>
<gene>
    <name evidence="3" type="ORF">RFI_22796</name>
</gene>
<feature type="transmembrane region" description="Helical" evidence="2">
    <location>
        <begin position="184"/>
        <end position="206"/>
    </location>
</feature>
<evidence type="ECO:0000313" key="4">
    <source>
        <dbReference type="Proteomes" id="UP000023152"/>
    </source>
</evidence>
<evidence type="ECO:0000256" key="2">
    <source>
        <dbReference type="SAM" id="Phobius"/>
    </source>
</evidence>
<keyword evidence="4" id="KW-1185">Reference proteome</keyword>
<keyword evidence="2" id="KW-0472">Membrane</keyword>
<dbReference type="Proteomes" id="UP000023152">
    <property type="component" value="Unassembled WGS sequence"/>
</dbReference>
<organism evidence="3 4">
    <name type="scientific">Reticulomyxa filosa</name>
    <dbReference type="NCBI Taxonomy" id="46433"/>
    <lineage>
        <taxon>Eukaryota</taxon>
        <taxon>Sar</taxon>
        <taxon>Rhizaria</taxon>
        <taxon>Retaria</taxon>
        <taxon>Foraminifera</taxon>
        <taxon>Monothalamids</taxon>
        <taxon>Reticulomyxidae</taxon>
        <taxon>Reticulomyxa</taxon>
    </lineage>
</organism>